<protein>
    <submittedName>
        <fullName evidence="1">Uncharacterized protein</fullName>
    </submittedName>
</protein>
<name>A0ACC1R8E5_9HYPO</name>
<dbReference type="EMBL" id="JANAKD010000042">
    <property type="protein sequence ID" value="KAJ3498612.1"/>
    <property type="molecule type" value="Genomic_DNA"/>
</dbReference>
<dbReference type="Proteomes" id="UP001148737">
    <property type="component" value="Unassembled WGS sequence"/>
</dbReference>
<evidence type="ECO:0000313" key="1">
    <source>
        <dbReference type="EMBL" id="KAJ3498612.1"/>
    </source>
</evidence>
<organism evidence="1 2">
    <name type="scientific">Lecanicillium saksenae</name>
    <dbReference type="NCBI Taxonomy" id="468837"/>
    <lineage>
        <taxon>Eukaryota</taxon>
        <taxon>Fungi</taxon>
        <taxon>Dikarya</taxon>
        <taxon>Ascomycota</taxon>
        <taxon>Pezizomycotina</taxon>
        <taxon>Sordariomycetes</taxon>
        <taxon>Hypocreomycetidae</taxon>
        <taxon>Hypocreales</taxon>
        <taxon>Cordycipitaceae</taxon>
        <taxon>Lecanicillium</taxon>
    </lineage>
</organism>
<comment type="caution">
    <text evidence="1">The sequence shown here is derived from an EMBL/GenBank/DDBJ whole genome shotgun (WGS) entry which is preliminary data.</text>
</comment>
<gene>
    <name evidence="1" type="ORF">NLG97_g988</name>
</gene>
<evidence type="ECO:0000313" key="2">
    <source>
        <dbReference type="Proteomes" id="UP001148737"/>
    </source>
</evidence>
<keyword evidence="2" id="KW-1185">Reference proteome</keyword>
<proteinExistence type="predicted"/>
<sequence>MASYQIQGKVAIVTGAGSGIGHALAKLLLQAGCSVVFADLKLRPEAAQTFDNYSKHAPSSNSPTAFFQPTDVTNWAQLSSLWEAAIGRFERVDIVASVAGIYEPPMSSFWRPPGVHSDCCDSENADMGQYLTFAVNQIAPIRLAQIAIDYWTQHREIQGNYIAVASIAAYLHSIETPLYMASKAALISFVKSLGAVQDIFGIRMAAVCPGPVMTPMFEPEWNRKLTTDDTYLTEDECASVIVRVLQEPGWGNGSVVETQRLGDKEKAEVVVRDVHLEKLYPLDFARPSKLVIESREKLIERIRLHGMR</sequence>
<reference evidence="1" key="1">
    <citation type="submission" date="2022-07" db="EMBL/GenBank/DDBJ databases">
        <title>Genome Sequence of Lecanicillium saksenae.</title>
        <authorList>
            <person name="Buettner E."/>
        </authorList>
    </citation>
    <scope>NUCLEOTIDE SEQUENCE</scope>
    <source>
        <strain evidence="1">VT-O1</strain>
    </source>
</reference>
<accession>A0ACC1R8E5</accession>